<comment type="caution">
    <text evidence="2">The sequence shown here is derived from an EMBL/GenBank/DDBJ whole genome shotgun (WGS) entry which is preliminary data.</text>
</comment>
<name>A0A836FUV6_LEIEN</name>
<feature type="region of interest" description="Disordered" evidence="1">
    <location>
        <begin position="222"/>
        <end position="249"/>
    </location>
</feature>
<gene>
    <name evidence="2" type="ORF">CUR178_01906</name>
</gene>
<keyword evidence="3" id="KW-1185">Reference proteome</keyword>
<dbReference type="GeneID" id="94169182"/>
<dbReference type="PROSITE" id="PS51257">
    <property type="entry name" value="PROKAR_LIPOPROTEIN"/>
    <property type="match status" value="1"/>
</dbReference>
<dbReference type="AlphaFoldDB" id="A0A836FUV6"/>
<proteinExistence type="predicted"/>
<reference evidence="2 3" key="1">
    <citation type="submission" date="2021-02" db="EMBL/GenBank/DDBJ databases">
        <title>Leishmania (Mundinia) enrietti genome sequencing and assembly.</title>
        <authorList>
            <person name="Almutairi H."/>
            <person name="Gatherer D."/>
        </authorList>
    </citation>
    <scope>NUCLEOTIDE SEQUENCE [LARGE SCALE GENOMIC DNA]</scope>
    <source>
        <strain evidence="2">CUR178</strain>
    </source>
</reference>
<evidence type="ECO:0000256" key="1">
    <source>
        <dbReference type="SAM" id="MobiDB-lite"/>
    </source>
</evidence>
<evidence type="ECO:0000313" key="3">
    <source>
        <dbReference type="Proteomes" id="UP000674179"/>
    </source>
</evidence>
<accession>A0A836FUV6</accession>
<dbReference type="KEGG" id="lenr:94169182"/>
<dbReference type="RefSeq" id="XP_067689775.1">
    <property type="nucleotide sequence ID" value="XM_067833672.1"/>
</dbReference>
<dbReference type="EMBL" id="JAFHKP010000033">
    <property type="protein sequence ID" value="KAG5469767.1"/>
    <property type="molecule type" value="Genomic_DNA"/>
</dbReference>
<feature type="region of interest" description="Disordered" evidence="1">
    <location>
        <begin position="152"/>
        <end position="176"/>
    </location>
</feature>
<protein>
    <submittedName>
        <fullName evidence="2">Uncharacterized protein</fullName>
    </submittedName>
</protein>
<evidence type="ECO:0000313" key="2">
    <source>
        <dbReference type="EMBL" id="KAG5469767.1"/>
    </source>
</evidence>
<organism evidence="2 3">
    <name type="scientific">Leishmania enriettii</name>
    <dbReference type="NCBI Taxonomy" id="5663"/>
    <lineage>
        <taxon>Eukaryota</taxon>
        <taxon>Discoba</taxon>
        <taxon>Euglenozoa</taxon>
        <taxon>Kinetoplastea</taxon>
        <taxon>Metakinetoplastina</taxon>
        <taxon>Trypanosomatida</taxon>
        <taxon>Trypanosomatidae</taxon>
        <taxon>Leishmaniinae</taxon>
        <taxon>Leishmania</taxon>
    </lineage>
</organism>
<dbReference type="OrthoDB" id="273646at2759"/>
<sequence>MWRCRRGQGVSSGEGTHHLTRVVHHPCTPSLLSCFTVTSGIACRCCSYLNALLRCHRSEVKRFSHVGDAATRGTCQCSSLYGLGSSISVKESEAGITAEWVPDVLGYHLPLGLRERREPATKACLTEVAGSKASRTAEKLVTVLEERHEVSSAARGTCTSSQVGSGSHRGGHSDGPPFYGPLPNFATSPVLEWKGCLWQWRPVKMKSAVATLHQGIFATAASMRSDSEDRPSESEMQSNGGVENGLAEGATGEGSPDYYLVPFLLCPTLEVLAMQPLMHNSLREKLAAAQSTHLQQHPRCPEYEKQCTRGTRRGPVCPELEASPWKISMPTPVGNLAVLSPKYSDGNRATKRSAVSELPTFVMIQGESSRRVGGRVGAWFDHGTAPPTPPEAEARGAAAASVRVERSASEGSSIAPYVHVFCSDTSSACCGSPLSQMGKKELASPTPSSCDLSSPTLPLQRRNAVGGGLAELFLAVDRYAALIARGDLTLSAACWATLCDTKSWWVVQRLRVCSLEVERELLAATEAHKRWQQYALSRNHTLVGKSSHGIYFYDYPFLAEWPG</sequence>
<dbReference type="Proteomes" id="UP000674179">
    <property type="component" value="Chromosome 33"/>
</dbReference>